<dbReference type="GO" id="GO:0000278">
    <property type="term" value="P:mitotic cell cycle"/>
    <property type="evidence" value="ECO:0007669"/>
    <property type="project" value="UniProtKB-ARBA"/>
</dbReference>
<dbReference type="GO" id="GO:0030154">
    <property type="term" value="P:cell differentiation"/>
    <property type="evidence" value="ECO:0007669"/>
    <property type="project" value="UniProtKB-KW"/>
</dbReference>
<dbReference type="EMBL" id="CM012458">
    <property type="protein sequence ID" value="RVE57220.1"/>
    <property type="molecule type" value="Genomic_DNA"/>
</dbReference>
<comment type="similarity">
    <text evidence="2">Belongs to the DEAD box helicase family. DEAH subfamily.</text>
</comment>
<evidence type="ECO:0000256" key="4">
    <source>
        <dbReference type="ARBA" id="ARBA00022490"/>
    </source>
</evidence>
<dbReference type="GO" id="GO:0008017">
    <property type="term" value="F:microtubule binding"/>
    <property type="evidence" value="ECO:0007669"/>
    <property type="project" value="InterPro"/>
</dbReference>
<evidence type="ECO:0000256" key="16">
    <source>
        <dbReference type="ARBA" id="ARBA00023254"/>
    </source>
</evidence>
<dbReference type="InterPro" id="IPR044986">
    <property type="entry name" value="KIF15/KIN-12"/>
</dbReference>
<dbReference type="GO" id="GO:0005524">
    <property type="term" value="F:ATP binding"/>
    <property type="evidence" value="ECO:0007669"/>
    <property type="project" value="UniProtKB-UniRule"/>
</dbReference>
<dbReference type="Pfam" id="PF15908">
    <property type="entry name" value="HMMR_C"/>
    <property type="match status" value="1"/>
</dbReference>
<feature type="compositionally biased region" description="Basic and acidic residues" evidence="21">
    <location>
        <begin position="901"/>
        <end position="911"/>
    </location>
</feature>
<dbReference type="Pfam" id="PF00567">
    <property type="entry name" value="TUDOR"/>
    <property type="match status" value="1"/>
</dbReference>
<dbReference type="InterPro" id="IPR019821">
    <property type="entry name" value="Kinesin_motor_CS"/>
</dbReference>
<keyword evidence="15" id="KW-0206">Cytoskeleton</keyword>
<dbReference type="PANTHER" id="PTHR37739:SF8">
    <property type="entry name" value="KINESIN-LIKE PROTEIN KIN-12D"/>
    <property type="match status" value="1"/>
</dbReference>
<evidence type="ECO:0000256" key="21">
    <source>
        <dbReference type="SAM" id="MobiDB-lite"/>
    </source>
</evidence>
<feature type="domain" description="Helicase ATP-binding" evidence="24">
    <location>
        <begin position="1425"/>
        <end position="1591"/>
    </location>
</feature>
<dbReference type="InterPro" id="IPR011545">
    <property type="entry name" value="DEAD/DEAH_box_helicase_dom"/>
</dbReference>
<keyword evidence="7" id="KW-0221">Differentiation</keyword>
<evidence type="ECO:0000256" key="10">
    <source>
        <dbReference type="ARBA" id="ARBA00022840"/>
    </source>
</evidence>
<feature type="coiled-coil region" evidence="20">
    <location>
        <begin position="1218"/>
        <end position="1245"/>
    </location>
</feature>
<evidence type="ECO:0000256" key="5">
    <source>
        <dbReference type="ARBA" id="ARBA00022701"/>
    </source>
</evidence>
<organism evidence="26 27">
    <name type="scientific">Oryzias javanicus</name>
    <name type="common">Javanese ricefish</name>
    <name type="synonym">Aplocheilus javanicus</name>
    <dbReference type="NCBI Taxonomy" id="123683"/>
    <lineage>
        <taxon>Eukaryota</taxon>
        <taxon>Metazoa</taxon>
        <taxon>Chordata</taxon>
        <taxon>Craniata</taxon>
        <taxon>Vertebrata</taxon>
        <taxon>Euteleostomi</taxon>
        <taxon>Actinopterygii</taxon>
        <taxon>Neopterygii</taxon>
        <taxon>Teleostei</taxon>
        <taxon>Neoteleostei</taxon>
        <taxon>Acanthomorphata</taxon>
        <taxon>Ovalentaria</taxon>
        <taxon>Atherinomorphae</taxon>
        <taxon>Beloniformes</taxon>
        <taxon>Adrianichthyidae</taxon>
        <taxon>Oryziinae</taxon>
        <taxon>Oryzias</taxon>
    </lineage>
</organism>
<feature type="domain" description="Helicase C-terminal" evidence="25">
    <location>
        <begin position="1632"/>
        <end position="1792"/>
    </location>
</feature>
<dbReference type="PROSITE" id="PS51192">
    <property type="entry name" value="HELICASE_ATP_BIND_1"/>
    <property type="match status" value="1"/>
</dbReference>
<evidence type="ECO:0000259" key="22">
    <source>
        <dbReference type="PROSITE" id="PS50067"/>
    </source>
</evidence>
<evidence type="ECO:0000256" key="7">
    <source>
        <dbReference type="ARBA" id="ARBA00022782"/>
    </source>
</evidence>
<keyword evidence="8" id="KW-0378">Hydrolase</keyword>
<feature type="domain" description="Tudor" evidence="23">
    <location>
        <begin position="2191"/>
        <end position="2253"/>
    </location>
</feature>
<comment type="catalytic activity">
    <reaction evidence="18">
        <text>ATP + H2O = ADP + phosphate + H(+)</text>
        <dbReference type="Rhea" id="RHEA:13065"/>
        <dbReference type="ChEBI" id="CHEBI:15377"/>
        <dbReference type="ChEBI" id="CHEBI:15378"/>
        <dbReference type="ChEBI" id="CHEBI:30616"/>
        <dbReference type="ChEBI" id="CHEBI:43474"/>
        <dbReference type="ChEBI" id="CHEBI:456216"/>
        <dbReference type="EC" id="3.6.4.13"/>
    </reaction>
</comment>
<dbReference type="InterPro" id="IPR031794">
    <property type="entry name" value="HMMR_C"/>
</dbReference>
<keyword evidence="6 19" id="KW-0547">Nucleotide-binding</keyword>
<evidence type="ECO:0000256" key="19">
    <source>
        <dbReference type="PROSITE-ProRule" id="PRU00283"/>
    </source>
</evidence>
<evidence type="ECO:0000256" key="14">
    <source>
        <dbReference type="ARBA" id="ARBA00023175"/>
    </source>
</evidence>
<comment type="similarity">
    <text evidence="17">Belongs to the TRAFAC class myosin-kinesin ATPase superfamily. Kinesin family. KIN-12 subfamily.</text>
</comment>
<keyword evidence="12 20" id="KW-0175">Coiled coil</keyword>
<dbReference type="PROSITE" id="PS00690">
    <property type="entry name" value="DEAH_ATP_HELICASE"/>
    <property type="match status" value="1"/>
</dbReference>
<feature type="coiled-coil region" evidence="20">
    <location>
        <begin position="478"/>
        <end position="514"/>
    </location>
</feature>
<keyword evidence="13" id="KW-0943">RNA-mediated gene silencing</keyword>
<dbReference type="PROSITE" id="PS50067">
    <property type="entry name" value="KINESIN_MOTOR_2"/>
    <property type="match status" value="1"/>
</dbReference>
<dbReference type="InterPro" id="IPR014001">
    <property type="entry name" value="Helicase_ATP-bd"/>
</dbReference>
<keyword evidence="16" id="KW-0469">Meiosis</keyword>
<comment type="subcellular location">
    <subcellularLocation>
        <location evidence="1">Cytoplasm</location>
        <location evidence="1">Cytoskeleton</location>
        <location evidence="1">Spindle</location>
    </subcellularLocation>
</comment>
<keyword evidence="27" id="KW-1185">Reference proteome</keyword>
<dbReference type="GO" id="GO:0005829">
    <property type="term" value="C:cytosol"/>
    <property type="evidence" value="ECO:0007669"/>
    <property type="project" value="UniProtKB-ARBA"/>
</dbReference>
<dbReference type="Gene3D" id="3.40.50.300">
    <property type="entry name" value="P-loop containing nucleotide triphosphate hydrolases"/>
    <property type="match status" value="2"/>
</dbReference>
<dbReference type="GO" id="GO:0051321">
    <property type="term" value="P:meiotic cell cycle"/>
    <property type="evidence" value="ECO:0007669"/>
    <property type="project" value="UniProtKB-KW"/>
</dbReference>
<dbReference type="Gene3D" id="3.40.850.10">
    <property type="entry name" value="Kinesin motor domain"/>
    <property type="match status" value="1"/>
</dbReference>
<dbReference type="GO" id="GO:0003777">
    <property type="term" value="F:microtubule motor activity"/>
    <property type="evidence" value="ECO:0007669"/>
    <property type="project" value="InterPro"/>
</dbReference>
<feature type="region of interest" description="Disordered" evidence="21">
    <location>
        <begin position="1343"/>
        <end position="1415"/>
    </location>
</feature>
<reference evidence="26 27" key="1">
    <citation type="submission" date="2018-11" db="EMBL/GenBank/DDBJ databases">
        <authorList>
            <person name="Lopez-Roques C."/>
            <person name="Donnadieu C."/>
            <person name="Bouchez O."/>
            <person name="Klopp C."/>
            <person name="Cabau C."/>
            <person name="Zahm M."/>
        </authorList>
    </citation>
    <scope>NUCLEOTIDE SEQUENCE [LARGE SCALE GENOMIC DNA]</scope>
    <source>
        <strain evidence="26">RS831</strain>
        <tissue evidence="26">Whole body</tissue>
    </source>
</reference>
<evidence type="ECO:0000256" key="1">
    <source>
        <dbReference type="ARBA" id="ARBA00004186"/>
    </source>
</evidence>
<dbReference type="PROSITE" id="PS51194">
    <property type="entry name" value="HELICASE_CTER"/>
    <property type="match status" value="1"/>
</dbReference>
<feature type="coiled-coil region" evidence="20">
    <location>
        <begin position="1026"/>
        <end position="1102"/>
    </location>
</feature>
<dbReference type="Gene3D" id="1.20.120.1080">
    <property type="match status" value="1"/>
</dbReference>
<dbReference type="InterPro" id="IPR027417">
    <property type="entry name" value="P-loop_NTPase"/>
</dbReference>
<keyword evidence="5" id="KW-0493">Microtubule</keyword>
<feature type="coiled-coil region" evidence="20">
    <location>
        <begin position="1156"/>
        <end position="1193"/>
    </location>
</feature>
<protein>
    <recommendedName>
        <fullName evidence="28">Kinesin motor domain-containing protein</fullName>
    </recommendedName>
</protein>
<gene>
    <name evidence="26" type="ORF">OJAV_G00214220</name>
</gene>
<dbReference type="Pfam" id="PF00270">
    <property type="entry name" value="DEAD"/>
    <property type="match status" value="1"/>
</dbReference>
<feature type="domain" description="Kinesin motor" evidence="22">
    <location>
        <begin position="23"/>
        <end position="361"/>
    </location>
</feature>
<dbReference type="GO" id="GO:0007018">
    <property type="term" value="P:microtubule-based movement"/>
    <property type="evidence" value="ECO:0007669"/>
    <property type="project" value="InterPro"/>
</dbReference>
<dbReference type="InterPro" id="IPR001752">
    <property type="entry name" value="Kinesin_motor_dom"/>
</dbReference>
<dbReference type="CDD" id="cd18791">
    <property type="entry name" value="SF2_C_RHA"/>
    <property type="match status" value="1"/>
</dbReference>
<dbReference type="GO" id="GO:0005819">
    <property type="term" value="C:spindle"/>
    <property type="evidence" value="ECO:0007669"/>
    <property type="project" value="UniProtKB-SubCell"/>
</dbReference>
<feature type="coiled-coil region" evidence="20">
    <location>
        <begin position="685"/>
        <end position="733"/>
    </location>
</feature>
<keyword evidence="14 19" id="KW-0505">Motor protein</keyword>
<feature type="coiled-coil region" evidence="20">
    <location>
        <begin position="759"/>
        <end position="814"/>
    </location>
</feature>
<feature type="region of interest" description="Disordered" evidence="21">
    <location>
        <begin position="891"/>
        <end position="917"/>
    </location>
</feature>
<keyword evidence="10 19" id="KW-0067">ATP-binding</keyword>
<dbReference type="PROSITE" id="PS00411">
    <property type="entry name" value="KINESIN_MOTOR_1"/>
    <property type="match status" value="1"/>
</dbReference>
<dbReference type="GO" id="GO:0007283">
    <property type="term" value="P:spermatogenesis"/>
    <property type="evidence" value="ECO:0007669"/>
    <property type="project" value="UniProtKB-KW"/>
</dbReference>
<evidence type="ECO:0000256" key="2">
    <source>
        <dbReference type="ARBA" id="ARBA00008792"/>
    </source>
</evidence>
<evidence type="ECO:0000256" key="18">
    <source>
        <dbReference type="ARBA" id="ARBA00047984"/>
    </source>
</evidence>
<evidence type="ECO:0000256" key="6">
    <source>
        <dbReference type="ARBA" id="ARBA00022741"/>
    </source>
</evidence>
<dbReference type="FunFam" id="1.20.120.1080:FF:000081">
    <property type="entry name" value="Tudor domain containing 9"/>
    <property type="match status" value="1"/>
</dbReference>
<dbReference type="PROSITE" id="PS50304">
    <property type="entry name" value="TUDOR"/>
    <property type="match status" value="1"/>
</dbReference>
<dbReference type="SMART" id="SM00129">
    <property type="entry name" value="KISc"/>
    <property type="match status" value="1"/>
</dbReference>
<evidence type="ECO:0000256" key="3">
    <source>
        <dbReference type="ARBA" id="ARBA00022473"/>
    </source>
</evidence>
<keyword evidence="11" id="KW-0744">Spermatogenesis</keyword>
<keyword evidence="9" id="KW-0347">Helicase</keyword>
<dbReference type="InterPro" id="IPR002999">
    <property type="entry name" value="Tudor"/>
</dbReference>
<dbReference type="SMART" id="SM00847">
    <property type="entry name" value="HA2"/>
    <property type="match status" value="1"/>
</dbReference>
<dbReference type="InterPro" id="IPR036961">
    <property type="entry name" value="Kinesin_motor_dom_sf"/>
</dbReference>
<reference evidence="26 27" key="2">
    <citation type="submission" date="2019-01" db="EMBL/GenBank/DDBJ databases">
        <title>A chromosome length genome reference of the Java medaka (oryzias javanicus).</title>
        <authorList>
            <person name="Herpin A."/>
            <person name="Takehana Y."/>
            <person name="Naruse K."/>
            <person name="Ansai S."/>
            <person name="Kawaguchi M."/>
        </authorList>
    </citation>
    <scope>NUCLEOTIDE SEQUENCE [LARGE SCALE GENOMIC DNA]</scope>
    <source>
        <strain evidence="26">RS831</strain>
        <tissue evidence="26">Whole body</tissue>
    </source>
</reference>
<feature type="region of interest" description="Disordered" evidence="21">
    <location>
        <begin position="1114"/>
        <end position="1144"/>
    </location>
</feature>
<dbReference type="SUPFAM" id="SSF52540">
    <property type="entry name" value="P-loop containing nucleoside triphosphate hydrolases"/>
    <property type="match status" value="2"/>
</dbReference>
<dbReference type="PANTHER" id="PTHR37739">
    <property type="entry name" value="KINESIN-LIKE PROTEIN KIN-12D"/>
    <property type="match status" value="1"/>
</dbReference>
<dbReference type="PRINTS" id="PR00380">
    <property type="entry name" value="KINESINHEAVY"/>
</dbReference>
<evidence type="ECO:0000259" key="23">
    <source>
        <dbReference type="PROSITE" id="PS50304"/>
    </source>
</evidence>
<dbReference type="Gene3D" id="2.30.30.140">
    <property type="match status" value="1"/>
</dbReference>
<feature type="compositionally biased region" description="Basic and acidic residues" evidence="21">
    <location>
        <begin position="1361"/>
        <end position="1376"/>
    </location>
</feature>
<evidence type="ECO:0000256" key="11">
    <source>
        <dbReference type="ARBA" id="ARBA00022871"/>
    </source>
</evidence>
<evidence type="ECO:0000256" key="8">
    <source>
        <dbReference type="ARBA" id="ARBA00022801"/>
    </source>
</evidence>
<evidence type="ECO:0000256" key="20">
    <source>
        <dbReference type="SAM" id="Coils"/>
    </source>
</evidence>
<dbReference type="Proteomes" id="UP000283210">
    <property type="component" value="Chromosome 22"/>
</dbReference>
<dbReference type="OrthoDB" id="3176171at2759"/>
<dbReference type="SMART" id="SM00487">
    <property type="entry name" value="DEXDc"/>
    <property type="match status" value="1"/>
</dbReference>
<dbReference type="GO" id="GO:0005874">
    <property type="term" value="C:microtubule"/>
    <property type="evidence" value="ECO:0007669"/>
    <property type="project" value="UniProtKB-KW"/>
</dbReference>
<dbReference type="InterPro" id="IPR002464">
    <property type="entry name" value="DNA/RNA_helicase_DEAH_CS"/>
</dbReference>
<dbReference type="GO" id="GO:0003676">
    <property type="term" value="F:nucleic acid binding"/>
    <property type="evidence" value="ECO:0007669"/>
    <property type="project" value="InterPro"/>
</dbReference>
<feature type="coiled-coil region" evidence="20">
    <location>
        <begin position="582"/>
        <end position="616"/>
    </location>
</feature>
<feature type="coiled-coil region" evidence="20">
    <location>
        <begin position="368"/>
        <end position="395"/>
    </location>
</feature>
<evidence type="ECO:0000313" key="26">
    <source>
        <dbReference type="EMBL" id="RVE57220.1"/>
    </source>
</evidence>
<evidence type="ECO:0000256" key="9">
    <source>
        <dbReference type="ARBA" id="ARBA00022806"/>
    </source>
</evidence>
<accession>A0A437C3H6</accession>
<dbReference type="InterPro" id="IPR001650">
    <property type="entry name" value="Helicase_C-like"/>
</dbReference>
<evidence type="ECO:0000256" key="15">
    <source>
        <dbReference type="ARBA" id="ARBA00023212"/>
    </source>
</evidence>
<dbReference type="FunFam" id="3.40.50.300:FF:001113">
    <property type="entry name" value="ATP-dependent RNA helicase TDRD9"/>
    <property type="match status" value="1"/>
</dbReference>
<evidence type="ECO:0000259" key="25">
    <source>
        <dbReference type="PROSITE" id="PS51194"/>
    </source>
</evidence>
<dbReference type="SMART" id="SM00490">
    <property type="entry name" value="HELICc"/>
    <property type="match status" value="1"/>
</dbReference>
<dbReference type="GO" id="GO:0005813">
    <property type="term" value="C:centrosome"/>
    <property type="evidence" value="ECO:0007669"/>
    <property type="project" value="UniProtKB-ARBA"/>
</dbReference>
<dbReference type="Pfam" id="PF00271">
    <property type="entry name" value="Helicase_C"/>
    <property type="match status" value="1"/>
</dbReference>
<evidence type="ECO:0000256" key="13">
    <source>
        <dbReference type="ARBA" id="ARBA00023158"/>
    </source>
</evidence>
<proteinExistence type="inferred from homology"/>
<feature type="binding site" evidence="19">
    <location>
        <begin position="107"/>
        <end position="114"/>
    </location>
    <ligand>
        <name>ATP</name>
        <dbReference type="ChEBI" id="CHEBI:30616"/>
    </ligand>
</feature>
<dbReference type="SUPFAM" id="SSF63748">
    <property type="entry name" value="Tudor/PWWP/MBT"/>
    <property type="match status" value="1"/>
</dbReference>
<keyword evidence="4" id="KW-0963">Cytoplasm</keyword>
<dbReference type="InterPro" id="IPR007502">
    <property type="entry name" value="Helicase-assoc_dom"/>
</dbReference>
<dbReference type="FunFam" id="3.40.850.10:FF:000034">
    <property type="entry name" value="Kinesin family member 15"/>
    <property type="match status" value="1"/>
</dbReference>
<evidence type="ECO:0000313" key="27">
    <source>
        <dbReference type="Proteomes" id="UP000283210"/>
    </source>
</evidence>
<sequence length="2265" mass="256944">MTSNGKAGSGESSLLCGSSDSDSIKVFIRVRPLTHGTGLTTDGDQNLCLTVTSPNTIRLLSKPEPRTFTYDHVADTDTSQDSVFNIVAKNIVESCMNGYNGTIFAYGQTGSGKTFTMLGPSELDNFTDEMRGVIPRSFEYLFFLINREVEKSTKSKSFLCKCSFIEIYNEQIYDLLDTASASLFLRENIKKGVFVEGAVEKFVSSAAEAYQVLSMGWRNRRVASTSMNRESSRSHAVFTMTLESKETKNEVVNIRTSQLNLVDLAGSERQRDTHTEGSRLKEASSINRSLMCLGQVIMALVDVSNGKNRHICYRDSKLTFLLRDSLGGNAKTYIIANVHPGSKCFGETLSTLHFAQRAKLIKNKAVINEDTQGNVRQLQAEVRKLKEQLAQMQGCQGVQYSRDVAPGGPEFTMGLSVEDHQDLQYQAKYLTAVRLWKKTEEERKMLVKKVAQVEEAWAQKDRFIHSSRMIIRFREDHISRLEKKMKAGQTSLSETESQALIDQLKEEIKILSDQVEHHPKMTRYAAENYSLREENRQLRSLDSVMKAEEYAAHIAAELEEVLQRTAESEKLQSKQSDLTAALQAFEEYKDVTKKQLSKLESEKRYLEKSNRHLENILEATHACKKQEVSELNRIHVETLKILTTPTKAYNLRSRLVPLSSPEHLNGNDGDGDNIWAEQPPSEMAEMALTEELRQVQEQASRVQTQLNEEELKNSKLMQQIAKLEEQIDVISKESNHKDEILAVEKMNKNKDQLAFEETINSLQKNLQSEQQAAEVLKSEICDLRLILLSSDKELASVRNQLRDHRTEHQQEMSQLSSSLISTQLQLDKVQLEWEQLLEQHRTLQDSFDQLHAESKFDSDQARQQLQDRQQEIDRLKAEVLNMKNSLETEQAHTNSLISQLQEKESSSKELTETVEQNTQLRRQVSDLTAKNQQQLSKLADLEQNLSTANEKMKTLEQKTEQDKDVLLDLMNQIRDLRSELSQKEEAFSHVSGDVQDITAKYNAACLERENFREQNSKMQTEICDLKERLERSVASNKIEVEILQDEMTYATEEVDRLTKVLGEQDGLLQASQERVAEKELIIKSLKQKVQQQQEAVEKTIRKGVFNPAELTVTPKSLPRTPATPGSFSRDLSQMLESQERELESRRSSMITMEVLLAELNAERSAKNEEILRLKEELANKETVQMEIQGLLDKFYTKQEQLNNKNGNDSCEKFNEAISQSLLKELDEERAEKSKIKQKLYDTQKRLQAQESMLAQSQTCVQELTNEVKNRLELREMSLRMHDEEKLLQENEVLRKQNIQLSEENGKLVGHKNHKQRIEYLVKLKKDNTRLQEENEKLRTEISLMRDNTEDPHSGASFAKFKLSEKSSEIRSDEASSKDTSSPDAGDQECNGGKLQEPEDAKSTVPPPISHEYQSLPITKDRQKLISFIESNSVVIVRGATGSGKTTQLPQYILDHYNEKNSPCKIAVTQPRKIGATSIARWVSKQRKSTLGDLVGYQVGLEKKASDQTQLIYVTTGVLLQKLVSAKCLTEFSHIFVDEVHERSEEMDFLLLVLKKFLHSNSRYVKIILMSATINCREFADYFSTPVCGRMIPAYVFEVEGAPYAIEEFYLDDLHKLFSCRIKSPQSDFPCIPEEMYSVAISLIQNFDEMEGKDSCEKENGKTASFFPLHSTVTLEEQNNVFLTPIPGCRKVILSTNIAESSVTVPDVKYVIDFCLVRHLVCDPETNYQSLRLTWASKTNCNQRKGRAGRVSKGYCYRLVTKAFWKTEIPEYMTPEMLLAPLSSIMLKVKLLDIGDPCSLLSTALSPPSVGNIVRTVLQLKEIGALSVKTDGKDQSYDGELTFLGRVLAHLPVDLHLGKMIVLGHVFGCLDECLIIAASQSLKNMFAFPYLQQLAGHRSKLAFAGGSQSDSIALVNAFKTWYLSKKKGELRQLKDELNWGKENFIQIKSIREVAELYDELKRRVSQFNMHVTKDTQPPDYTSTHKQKFILQVVIAGAYYPNYFVQKEIDELTATKDMCGLNPHTTVMLRRLPPYSFLYYKQLLSLFRLCGQVKTIYFENSRVFVEFSNASSESEVLSEVSLALLSARQGSPMEISVHPTGQIEAFAGDRPISHLKYGRLIADIQTLSVTPIEIGSSTADLEKLPPTRLFIVNITEVVDVGHFWGYPSDDANLAKKQNLTAEINSRTLNPVTASLHPNMCVLAPYGENSEQSLYYRAKVLHISATVVEVFFVDFGNKAVVASNNLLGKSRLTCSLTLSRLWSSNLLE</sequence>
<dbReference type="GO" id="GO:0031047">
    <property type="term" value="P:regulatory ncRNA-mediated gene silencing"/>
    <property type="evidence" value="ECO:0007669"/>
    <property type="project" value="UniProtKB-KW"/>
</dbReference>
<evidence type="ECO:0008006" key="28">
    <source>
        <dbReference type="Google" id="ProtNLM"/>
    </source>
</evidence>
<dbReference type="CDD" id="cd01373">
    <property type="entry name" value="KISc_KLP2_like"/>
    <property type="match status" value="1"/>
</dbReference>
<dbReference type="GO" id="GO:0003724">
    <property type="term" value="F:RNA helicase activity"/>
    <property type="evidence" value="ECO:0007669"/>
    <property type="project" value="UniProtKB-EC"/>
</dbReference>
<keyword evidence="3" id="KW-0217">Developmental protein</keyword>
<evidence type="ECO:0000256" key="12">
    <source>
        <dbReference type="ARBA" id="ARBA00023054"/>
    </source>
</evidence>
<dbReference type="GO" id="GO:0016787">
    <property type="term" value="F:hydrolase activity"/>
    <property type="evidence" value="ECO:0007669"/>
    <property type="project" value="UniProtKB-KW"/>
</dbReference>
<dbReference type="Pfam" id="PF21010">
    <property type="entry name" value="HA2_C"/>
    <property type="match status" value="1"/>
</dbReference>
<name>A0A437C3H6_ORYJA</name>
<evidence type="ECO:0000259" key="24">
    <source>
        <dbReference type="PROSITE" id="PS51192"/>
    </source>
</evidence>
<dbReference type="Pfam" id="PF00225">
    <property type="entry name" value="Kinesin"/>
    <property type="match status" value="1"/>
</dbReference>
<evidence type="ECO:0000256" key="17">
    <source>
        <dbReference type="ARBA" id="ARBA00034488"/>
    </source>
</evidence>